<reference evidence="5" key="2">
    <citation type="submission" date="2023-06" db="EMBL/GenBank/DDBJ databases">
        <authorList>
            <consortium name="Lawrence Berkeley National Laboratory"/>
            <person name="Mondo S.J."/>
            <person name="Hensen N."/>
            <person name="Bonometti L."/>
            <person name="Westerberg I."/>
            <person name="Brannstrom I.O."/>
            <person name="Guillou S."/>
            <person name="Cros-Aarteil S."/>
            <person name="Calhoun S."/>
            <person name="Haridas S."/>
            <person name="Kuo A."/>
            <person name="Pangilinan J."/>
            <person name="Riley R."/>
            <person name="Labutti K."/>
            <person name="Andreopoulos B."/>
            <person name="Lipzen A."/>
            <person name="Chen C."/>
            <person name="Yanf M."/>
            <person name="Daum C."/>
            <person name="Ng V."/>
            <person name="Clum A."/>
            <person name="Steindorff A."/>
            <person name="Ohm R."/>
            <person name="Martin F."/>
            <person name="Silar P."/>
            <person name="Natvig D."/>
            <person name="Lalanne C."/>
            <person name="Gautier V."/>
            <person name="Ament-Velasquez S.L."/>
            <person name="Kruys A."/>
            <person name="Hutchinson M.I."/>
            <person name="Powell A.J."/>
            <person name="Barry K."/>
            <person name="Miller A.N."/>
            <person name="Grigoriev I.V."/>
            <person name="Debuchy R."/>
            <person name="Gladieux P."/>
            <person name="Thoren M.H."/>
            <person name="Johannesson H."/>
        </authorList>
    </citation>
    <scope>NUCLEOTIDE SEQUENCE</scope>
    <source>
        <strain evidence="5">CBS 626.80</strain>
    </source>
</reference>
<dbReference type="SUPFAM" id="SSF53474">
    <property type="entry name" value="alpha/beta-Hydrolases"/>
    <property type="match status" value="1"/>
</dbReference>
<feature type="domain" description="DUF676" evidence="3">
    <location>
        <begin position="70"/>
        <end position="141"/>
    </location>
</feature>
<dbReference type="Pfam" id="PF24883">
    <property type="entry name" value="NPHP3_N"/>
    <property type="match status" value="1"/>
</dbReference>
<protein>
    <recommendedName>
        <fullName evidence="7">NACHT domain-containing protein</fullName>
    </recommendedName>
</protein>
<dbReference type="SUPFAM" id="SSF52540">
    <property type="entry name" value="P-loop containing nucleoside triphosphate hydrolases"/>
    <property type="match status" value="1"/>
</dbReference>
<dbReference type="InterPro" id="IPR007751">
    <property type="entry name" value="DUF676_lipase-like"/>
</dbReference>
<dbReference type="InterPro" id="IPR029058">
    <property type="entry name" value="AB_hydrolase_fold"/>
</dbReference>
<sequence length="708" mass="79803">MVRAQGISLLCEPSDVKPELDGQAAGVYWPKDLVPTTLPSARVMTFGYDTKIRHFSQGQISKNTVQDHARELLEQLRDKRLPDAKGSRPLVFIAHSLGGLVVREALTLASQYQNDQASTSRYEDVFRSTVAIMFFGTPHRGADPRSFFHRILSVFALRLGVDVNAHIVDDLMPNVNNLHKQLSLDDFKTLAAQRGWIVYTFQEERISDNHVDMCRFYGLKDPEYEKVASCLQEILKEIRHSTASQIHKPSPASVTDSGDGSQEKLDLRRKLVQSLKFDRLGARSMNIEATYGDTCQWFLSKQEYIDWQKPGRHSPSSWFLWIKGKPGTGKSTLMKYLHSTRLPEGPTRIVLSFFFNARGSQLEHTTIGCYRGLLFALLDGREELWPSLDHLGSTGSDYLLEGNWTIAPLTQTLTRAIQMAHGQAIEIWIDALDECDEEEVRKMVSFFEDLADLADTGDIDLKICFSSRHYPSVISRKGVDVVLELQQNHKEDIARYIEAKLHIGTTQTEQIKTELLRKCSGIFLWVVLVVGMLNREYARGHVLALQKRLDEIPSDLHAVFEKVLSNDEGDSEEEVVLFFQLLLGATEALEPAELFVAIQRAKEPQAPLQLWNTDNPPMSPTALQRWVNSSSRGLAEVTRQKGATAYNKSFPVVQFIHESVRDYLLGKSANKESGDMVGLCIVSYDGGRPKEDISCRWSEGGGGDTRQE</sequence>
<dbReference type="InterPro" id="IPR027417">
    <property type="entry name" value="P-loop_NTPase"/>
</dbReference>
<dbReference type="PANTHER" id="PTHR10039:SF5">
    <property type="entry name" value="NACHT DOMAIN-CONTAINING PROTEIN"/>
    <property type="match status" value="1"/>
</dbReference>
<dbReference type="EMBL" id="MU859150">
    <property type="protein sequence ID" value="KAK3951352.1"/>
    <property type="molecule type" value="Genomic_DNA"/>
</dbReference>
<name>A0AAN6NSR9_9PEZI</name>
<evidence type="ECO:0000256" key="1">
    <source>
        <dbReference type="ARBA" id="ARBA00007920"/>
    </source>
</evidence>
<evidence type="ECO:0000259" key="4">
    <source>
        <dbReference type="Pfam" id="PF24883"/>
    </source>
</evidence>
<keyword evidence="6" id="KW-1185">Reference proteome</keyword>
<accession>A0AAN6NSR9</accession>
<comment type="caution">
    <text evidence="5">The sequence shown here is derived from an EMBL/GenBank/DDBJ whole genome shotgun (WGS) entry which is preliminary data.</text>
</comment>
<reference evidence="5" key="1">
    <citation type="journal article" date="2023" name="Mol. Phylogenet. Evol.">
        <title>Genome-scale phylogeny and comparative genomics of the fungal order Sordariales.</title>
        <authorList>
            <person name="Hensen N."/>
            <person name="Bonometti L."/>
            <person name="Westerberg I."/>
            <person name="Brannstrom I.O."/>
            <person name="Guillou S."/>
            <person name="Cros-Aarteil S."/>
            <person name="Calhoun S."/>
            <person name="Haridas S."/>
            <person name="Kuo A."/>
            <person name="Mondo S."/>
            <person name="Pangilinan J."/>
            <person name="Riley R."/>
            <person name="LaButti K."/>
            <person name="Andreopoulos B."/>
            <person name="Lipzen A."/>
            <person name="Chen C."/>
            <person name="Yan M."/>
            <person name="Daum C."/>
            <person name="Ng V."/>
            <person name="Clum A."/>
            <person name="Steindorff A."/>
            <person name="Ohm R.A."/>
            <person name="Martin F."/>
            <person name="Silar P."/>
            <person name="Natvig D.O."/>
            <person name="Lalanne C."/>
            <person name="Gautier V."/>
            <person name="Ament-Velasquez S.L."/>
            <person name="Kruys A."/>
            <person name="Hutchinson M.I."/>
            <person name="Powell A.J."/>
            <person name="Barry K."/>
            <person name="Miller A.N."/>
            <person name="Grigoriev I.V."/>
            <person name="Debuchy R."/>
            <person name="Gladieux P."/>
            <person name="Hiltunen Thoren M."/>
            <person name="Johannesson H."/>
        </authorList>
    </citation>
    <scope>NUCLEOTIDE SEQUENCE</scope>
    <source>
        <strain evidence="5">CBS 626.80</strain>
    </source>
</reference>
<dbReference type="Pfam" id="PF05057">
    <property type="entry name" value="DUF676"/>
    <property type="match status" value="1"/>
</dbReference>
<evidence type="ECO:0000256" key="2">
    <source>
        <dbReference type="ARBA" id="ARBA00022737"/>
    </source>
</evidence>
<dbReference type="InterPro" id="IPR056884">
    <property type="entry name" value="NPHP3-like_N"/>
</dbReference>
<proteinExistence type="inferred from homology"/>
<organism evidence="5 6">
    <name type="scientific">Pseudoneurospora amorphoporcata</name>
    <dbReference type="NCBI Taxonomy" id="241081"/>
    <lineage>
        <taxon>Eukaryota</taxon>
        <taxon>Fungi</taxon>
        <taxon>Dikarya</taxon>
        <taxon>Ascomycota</taxon>
        <taxon>Pezizomycotina</taxon>
        <taxon>Sordariomycetes</taxon>
        <taxon>Sordariomycetidae</taxon>
        <taxon>Sordariales</taxon>
        <taxon>Sordariaceae</taxon>
        <taxon>Pseudoneurospora</taxon>
    </lineage>
</organism>
<evidence type="ECO:0000313" key="6">
    <source>
        <dbReference type="Proteomes" id="UP001303222"/>
    </source>
</evidence>
<dbReference type="Proteomes" id="UP001303222">
    <property type="component" value="Unassembled WGS sequence"/>
</dbReference>
<evidence type="ECO:0008006" key="7">
    <source>
        <dbReference type="Google" id="ProtNLM"/>
    </source>
</evidence>
<dbReference type="Gene3D" id="3.40.50.1820">
    <property type="entry name" value="alpha/beta hydrolase"/>
    <property type="match status" value="1"/>
</dbReference>
<keyword evidence="2" id="KW-0677">Repeat</keyword>
<dbReference type="AlphaFoldDB" id="A0AAN6NSR9"/>
<dbReference type="PANTHER" id="PTHR10039">
    <property type="entry name" value="AMELOGENIN"/>
    <property type="match status" value="1"/>
</dbReference>
<feature type="domain" description="Nephrocystin 3-like N-terminal" evidence="4">
    <location>
        <begin position="293"/>
        <end position="468"/>
    </location>
</feature>
<evidence type="ECO:0000313" key="5">
    <source>
        <dbReference type="EMBL" id="KAK3951352.1"/>
    </source>
</evidence>
<gene>
    <name evidence="5" type="ORF">QBC32DRAFT_371210</name>
</gene>
<comment type="similarity">
    <text evidence="1">Belongs to the putative lipase ROG1 family.</text>
</comment>
<evidence type="ECO:0000259" key="3">
    <source>
        <dbReference type="Pfam" id="PF05057"/>
    </source>
</evidence>